<gene>
    <name evidence="1" type="ORF">OUZ56_013583</name>
</gene>
<comment type="caution">
    <text evidence="1">The sequence shown here is derived from an EMBL/GenBank/DDBJ whole genome shotgun (WGS) entry which is preliminary data.</text>
</comment>
<keyword evidence="2" id="KW-1185">Reference proteome</keyword>
<dbReference type="EMBL" id="JAOYFB010000002">
    <property type="protein sequence ID" value="KAK4008443.1"/>
    <property type="molecule type" value="Genomic_DNA"/>
</dbReference>
<organism evidence="1 2">
    <name type="scientific">Daphnia magna</name>
    <dbReference type="NCBI Taxonomy" id="35525"/>
    <lineage>
        <taxon>Eukaryota</taxon>
        <taxon>Metazoa</taxon>
        <taxon>Ecdysozoa</taxon>
        <taxon>Arthropoda</taxon>
        <taxon>Crustacea</taxon>
        <taxon>Branchiopoda</taxon>
        <taxon>Diplostraca</taxon>
        <taxon>Cladocera</taxon>
        <taxon>Anomopoda</taxon>
        <taxon>Daphniidae</taxon>
        <taxon>Daphnia</taxon>
    </lineage>
</organism>
<name>A0ABQ9Z6B6_9CRUS</name>
<evidence type="ECO:0000313" key="1">
    <source>
        <dbReference type="EMBL" id="KAK4008443.1"/>
    </source>
</evidence>
<evidence type="ECO:0000313" key="2">
    <source>
        <dbReference type="Proteomes" id="UP001234178"/>
    </source>
</evidence>
<proteinExistence type="predicted"/>
<reference evidence="1 2" key="1">
    <citation type="journal article" date="2023" name="Nucleic Acids Res.">
        <title>The hologenome of Daphnia magna reveals possible DNA methylation and microbiome-mediated evolution of the host genome.</title>
        <authorList>
            <person name="Chaturvedi A."/>
            <person name="Li X."/>
            <person name="Dhandapani V."/>
            <person name="Marshall H."/>
            <person name="Kissane S."/>
            <person name="Cuenca-Cambronero M."/>
            <person name="Asole G."/>
            <person name="Calvet F."/>
            <person name="Ruiz-Romero M."/>
            <person name="Marangio P."/>
            <person name="Guigo R."/>
            <person name="Rago D."/>
            <person name="Mirbahai L."/>
            <person name="Eastwood N."/>
            <person name="Colbourne J.K."/>
            <person name="Zhou J."/>
            <person name="Mallon E."/>
            <person name="Orsini L."/>
        </authorList>
    </citation>
    <scope>NUCLEOTIDE SEQUENCE [LARGE SCALE GENOMIC DNA]</scope>
    <source>
        <strain evidence="1">LRV0_1</strain>
    </source>
</reference>
<protein>
    <recommendedName>
        <fullName evidence="3">Glycine zipper domain-containing protein</fullName>
    </recommendedName>
</protein>
<evidence type="ECO:0008006" key="3">
    <source>
        <dbReference type="Google" id="ProtNLM"/>
    </source>
</evidence>
<sequence>MVDQNVENKIKEYLDSPEKFKKVIKFLEKEANADYNIILVASISVDQTFQDLVNKLVKEIDNPSSKAKALTTGVRKHSSPFPDGKLGAVSDCTIQTHNNTSSSWIETETVIRVIGKFAGAVVGTAVSPGIGTVIGGLVGGQLSTSLAGMMQS</sequence>
<accession>A0ABQ9Z6B6</accession>
<dbReference type="Proteomes" id="UP001234178">
    <property type="component" value="Unassembled WGS sequence"/>
</dbReference>